<feature type="transmembrane region" description="Helical" evidence="7">
    <location>
        <begin position="166"/>
        <end position="184"/>
    </location>
</feature>
<dbReference type="GO" id="GO:0008195">
    <property type="term" value="F:phosphatidate phosphatase activity"/>
    <property type="evidence" value="ECO:0007669"/>
    <property type="project" value="TreeGrafter"/>
</dbReference>
<dbReference type="Gene3D" id="1.20.144.10">
    <property type="entry name" value="Phosphatidic acid phosphatase type 2/haloperoxidase"/>
    <property type="match status" value="1"/>
</dbReference>
<evidence type="ECO:0000256" key="6">
    <source>
        <dbReference type="SAM" id="MobiDB-lite"/>
    </source>
</evidence>
<feature type="transmembrane region" description="Helical" evidence="7">
    <location>
        <begin position="196"/>
        <end position="218"/>
    </location>
</feature>
<dbReference type="InterPro" id="IPR000326">
    <property type="entry name" value="PAP2/HPO"/>
</dbReference>
<name>A0AAI8VU77_9PEZI</name>
<keyword evidence="4 7" id="KW-1133">Transmembrane helix</keyword>
<evidence type="ECO:0000313" key="9">
    <source>
        <dbReference type="EMBL" id="CAJ2511153.1"/>
    </source>
</evidence>
<dbReference type="GO" id="GO:0046839">
    <property type="term" value="P:phospholipid dephosphorylation"/>
    <property type="evidence" value="ECO:0007669"/>
    <property type="project" value="TreeGrafter"/>
</dbReference>
<evidence type="ECO:0000256" key="3">
    <source>
        <dbReference type="ARBA" id="ARBA00022692"/>
    </source>
</evidence>
<feature type="compositionally biased region" description="Basic and acidic residues" evidence="6">
    <location>
        <begin position="283"/>
        <end position="293"/>
    </location>
</feature>
<evidence type="ECO:0000313" key="10">
    <source>
        <dbReference type="Proteomes" id="UP001295740"/>
    </source>
</evidence>
<feature type="region of interest" description="Disordered" evidence="6">
    <location>
        <begin position="277"/>
        <end position="324"/>
    </location>
</feature>
<keyword evidence="5 7" id="KW-0472">Membrane</keyword>
<dbReference type="Pfam" id="PF01569">
    <property type="entry name" value="PAP2"/>
    <property type="match status" value="1"/>
</dbReference>
<evidence type="ECO:0000256" key="4">
    <source>
        <dbReference type="ARBA" id="ARBA00022989"/>
    </source>
</evidence>
<protein>
    <submittedName>
        <fullName evidence="9">Uu.00g067780.m01.CDS01</fullName>
    </submittedName>
</protein>
<comment type="caution">
    <text evidence="9">The sequence shown here is derived from an EMBL/GenBank/DDBJ whole genome shotgun (WGS) entry which is preliminary data.</text>
</comment>
<reference evidence="9" key="1">
    <citation type="submission" date="2023-10" db="EMBL/GenBank/DDBJ databases">
        <authorList>
            <person name="Hackl T."/>
        </authorList>
    </citation>
    <scope>NUCLEOTIDE SEQUENCE</scope>
</reference>
<dbReference type="InterPro" id="IPR036938">
    <property type="entry name" value="PAP2/HPO_sf"/>
</dbReference>
<dbReference type="PANTHER" id="PTHR10165:SF84">
    <property type="entry name" value="PHOSPHATIDIC ACID PHOSPHATASE BETA"/>
    <property type="match status" value="1"/>
</dbReference>
<dbReference type="PANTHER" id="PTHR10165">
    <property type="entry name" value="LIPID PHOSPHATE PHOSPHATASE"/>
    <property type="match status" value="1"/>
</dbReference>
<keyword evidence="10" id="KW-1185">Reference proteome</keyword>
<sequence length="324" mass="35691">MEQRPTFLQWLKMTWPDLLTMVILGTIATTVFRAGPPMGSRSFTLTNPNLAYPLRTQIIPSTVAGVLGVCIPMAVMLLAQIRIQNFWDLNNGILGLVYAVICATTFQVMVKWLIGGFRPQFYEFCQPKIPPGASGAGFGGIMWNANICTVPKNNALYNAQQSFPSGHSTIITTGGVYLFLWLNAKMKVFANYHAPMWKLVLLFLPLLGAVLVCGTLTLDHTHHWWDILAGAFIGTIFAISAYRMVYRSVFDWRTNHIPLNRTSPSSEYSRPDLVLTRQAGWGDPDRDNEKEKLPGPVTSTGAMPGPVGEHNDKTASGSSKAQGA</sequence>
<comment type="subcellular location">
    <subcellularLocation>
        <location evidence="1">Membrane</location>
        <topology evidence="1">Multi-pass membrane protein</topology>
    </subcellularLocation>
</comment>
<feature type="transmembrane region" description="Helical" evidence="7">
    <location>
        <begin position="224"/>
        <end position="245"/>
    </location>
</feature>
<dbReference type="AlphaFoldDB" id="A0AAI8VU77"/>
<evidence type="ECO:0000256" key="1">
    <source>
        <dbReference type="ARBA" id="ARBA00004141"/>
    </source>
</evidence>
<feature type="domain" description="Phosphatidic acid phosphatase type 2/haloperoxidase" evidence="8">
    <location>
        <begin position="94"/>
        <end position="242"/>
    </location>
</feature>
<comment type="similarity">
    <text evidence="2">Belongs to the PA-phosphatase related phosphoesterase family.</text>
</comment>
<feature type="transmembrane region" description="Helical" evidence="7">
    <location>
        <begin position="93"/>
        <end position="114"/>
    </location>
</feature>
<accession>A0AAI8VU77</accession>
<dbReference type="CDD" id="cd03390">
    <property type="entry name" value="PAP2_containing_1_like"/>
    <property type="match status" value="1"/>
</dbReference>
<feature type="transmembrane region" description="Helical" evidence="7">
    <location>
        <begin position="57"/>
        <end position="81"/>
    </location>
</feature>
<dbReference type="SMART" id="SM00014">
    <property type="entry name" value="acidPPc"/>
    <property type="match status" value="1"/>
</dbReference>
<gene>
    <name evidence="9" type="ORF">KHLLAP_LOCUS11621</name>
</gene>
<dbReference type="GO" id="GO:0006644">
    <property type="term" value="P:phospholipid metabolic process"/>
    <property type="evidence" value="ECO:0007669"/>
    <property type="project" value="InterPro"/>
</dbReference>
<feature type="compositionally biased region" description="Polar residues" evidence="6">
    <location>
        <begin position="314"/>
        <end position="324"/>
    </location>
</feature>
<dbReference type="EMBL" id="CAUWAG010000018">
    <property type="protein sequence ID" value="CAJ2511153.1"/>
    <property type="molecule type" value="Genomic_DNA"/>
</dbReference>
<organism evidence="9 10">
    <name type="scientific">Anthostomella pinea</name>
    <dbReference type="NCBI Taxonomy" id="933095"/>
    <lineage>
        <taxon>Eukaryota</taxon>
        <taxon>Fungi</taxon>
        <taxon>Dikarya</taxon>
        <taxon>Ascomycota</taxon>
        <taxon>Pezizomycotina</taxon>
        <taxon>Sordariomycetes</taxon>
        <taxon>Xylariomycetidae</taxon>
        <taxon>Xylariales</taxon>
        <taxon>Xylariaceae</taxon>
        <taxon>Anthostomella</taxon>
    </lineage>
</organism>
<evidence type="ECO:0000256" key="5">
    <source>
        <dbReference type="ARBA" id="ARBA00023136"/>
    </source>
</evidence>
<keyword evidence="3 7" id="KW-0812">Transmembrane</keyword>
<evidence type="ECO:0000259" key="8">
    <source>
        <dbReference type="SMART" id="SM00014"/>
    </source>
</evidence>
<dbReference type="InterPro" id="IPR043216">
    <property type="entry name" value="PAP-like"/>
</dbReference>
<evidence type="ECO:0000256" key="2">
    <source>
        <dbReference type="ARBA" id="ARBA00008816"/>
    </source>
</evidence>
<evidence type="ECO:0000256" key="7">
    <source>
        <dbReference type="SAM" id="Phobius"/>
    </source>
</evidence>
<dbReference type="Proteomes" id="UP001295740">
    <property type="component" value="Unassembled WGS sequence"/>
</dbReference>
<proteinExistence type="inferred from homology"/>
<dbReference type="SUPFAM" id="SSF48317">
    <property type="entry name" value="Acid phosphatase/Vanadium-dependent haloperoxidase"/>
    <property type="match status" value="1"/>
</dbReference>
<dbReference type="GO" id="GO:0016020">
    <property type="term" value="C:membrane"/>
    <property type="evidence" value="ECO:0007669"/>
    <property type="project" value="UniProtKB-SubCell"/>
</dbReference>